<dbReference type="EMBL" id="OR420023">
    <property type="protein sequence ID" value="WMW23656.1"/>
    <property type="molecule type" value="Genomic_DNA"/>
</dbReference>
<geneLocation type="mitochondrion" evidence="18"/>
<evidence type="ECO:0000256" key="11">
    <source>
        <dbReference type="ARBA" id="ARBA00022989"/>
    </source>
</evidence>
<dbReference type="GO" id="GO:0005507">
    <property type="term" value="F:copper ion binding"/>
    <property type="evidence" value="ECO:0007669"/>
    <property type="project" value="InterPro"/>
</dbReference>
<evidence type="ECO:0000256" key="1">
    <source>
        <dbReference type="ARBA" id="ARBA00001935"/>
    </source>
</evidence>
<dbReference type="SUPFAM" id="SSF49503">
    <property type="entry name" value="Cupredoxins"/>
    <property type="match status" value="1"/>
</dbReference>
<evidence type="ECO:0000256" key="7">
    <source>
        <dbReference type="ARBA" id="ARBA00022723"/>
    </source>
</evidence>
<evidence type="ECO:0000256" key="6">
    <source>
        <dbReference type="ARBA" id="ARBA00022692"/>
    </source>
</evidence>
<dbReference type="Gene3D" id="1.10.287.90">
    <property type="match status" value="1"/>
</dbReference>
<evidence type="ECO:0000259" key="17">
    <source>
        <dbReference type="PROSITE" id="PS50857"/>
    </source>
</evidence>
<dbReference type="GO" id="GO:0004129">
    <property type="term" value="F:cytochrome-c oxidase activity"/>
    <property type="evidence" value="ECO:0007669"/>
    <property type="project" value="UniProtKB-EC"/>
</dbReference>
<keyword evidence="18" id="KW-0496">Mitochondrion</keyword>
<name>A0AA51UHV6_9BIVA</name>
<evidence type="ECO:0000256" key="12">
    <source>
        <dbReference type="ARBA" id="ARBA00023008"/>
    </source>
</evidence>
<dbReference type="PROSITE" id="PS50857">
    <property type="entry name" value="COX2_CUA"/>
    <property type="match status" value="1"/>
</dbReference>
<keyword evidence="9" id="KW-1278">Translocase</keyword>
<dbReference type="Pfam" id="PF00116">
    <property type="entry name" value="COX2"/>
    <property type="match status" value="2"/>
</dbReference>
<comment type="catalytic activity">
    <reaction evidence="15">
        <text>4 Fe(II)-[cytochrome c] + O2 + 8 H(+)(in) = 4 Fe(III)-[cytochrome c] + 2 H2O + 4 H(+)(out)</text>
        <dbReference type="Rhea" id="RHEA:11436"/>
        <dbReference type="Rhea" id="RHEA-COMP:10350"/>
        <dbReference type="Rhea" id="RHEA-COMP:14399"/>
        <dbReference type="ChEBI" id="CHEBI:15377"/>
        <dbReference type="ChEBI" id="CHEBI:15378"/>
        <dbReference type="ChEBI" id="CHEBI:15379"/>
        <dbReference type="ChEBI" id="CHEBI:29033"/>
        <dbReference type="ChEBI" id="CHEBI:29034"/>
        <dbReference type="EC" id="7.1.1.9"/>
    </reaction>
    <physiologicalReaction direction="left-to-right" evidence="15">
        <dbReference type="Rhea" id="RHEA:11437"/>
    </physiologicalReaction>
</comment>
<dbReference type="AlphaFoldDB" id="A0AA51UHV6"/>
<feature type="transmembrane region" description="Helical" evidence="16">
    <location>
        <begin position="73"/>
        <end position="92"/>
    </location>
</feature>
<gene>
    <name evidence="18" type="primary">cox2</name>
</gene>
<evidence type="ECO:0000256" key="16">
    <source>
        <dbReference type="SAM" id="Phobius"/>
    </source>
</evidence>
<dbReference type="PANTHER" id="PTHR22888">
    <property type="entry name" value="CYTOCHROME C OXIDASE, SUBUNIT II"/>
    <property type="match status" value="1"/>
</dbReference>
<keyword evidence="6 16" id="KW-0812">Transmembrane</keyword>
<evidence type="ECO:0000256" key="14">
    <source>
        <dbReference type="ARBA" id="ARBA00031389"/>
    </source>
</evidence>
<dbReference type="InterPro" id="IPR002429">
    <property type="entry name" value="CcO_II-like_C"/>
</dbReference>
<keyword evidence="11 16" id="KW-1133">Transmembrane helix</keyword>
<comment type="similarity">
    <text evidence="3">Belongs to the cytochrome c oxidase subunit 2 family.</text>
</comment>
<evidence type="ECO:0000256" key="2">
    <source>
        <dbReference type="ARBA" id="ARBA00004141"/>
    </source>
</evidence>
<dbReference type="Gene3D" id="2.60.40.420">
    <property type="entry name" value="Cupredoxins - blue copper proteins"/>
    <property type="match status" value="2"/>
</dbReference>
<evidence type="ECO:0000256" key="4">
    <source>
        <dbReference type="ARBA" id="ARBA00012949"/>
    </source>
</evidence>
<evidence type="ECO:0000313" key="18">
    <source>
        <dbReference type="EMBL" id="WMW23656.1"/>
    </source>
</evidence>
<reference evidence="18" key="1">
    <citation type="submission" date="2023-08" db="EMBL/GenBank/DDBJ databases">
        <authorList>
            <person name="Wang Y."/>
            <person name="Song H."/>
            <person name="Wang H."/>
        </authorList>
    </citation>
    <scope>NUCLEOTIDE SEQUENCE</scope>
    <source>
        <tissue evidence="18">Muscle</tissue>
    </source>
</reference>
<dbReference type="PROSITE" id="PS00078">
    <property type="entry name" value="COX2"/>
    <property type="match status" value="1"/>
</dbReference>
<organism evidence="18">
    <name type="scientific">Hiatella sp. J YW-2023</name>
    <dbReference type="NCBI Taxonomy" id="3074278"/>
    <lineage>
        <taxon>Eukaryota</taxon>
        <taxon>Metazoa</taxon>
        <taxon>Spiralia</taxon>
        <taxon>Lophotrochozoa</taxon>
        <taxon>Mollusca</taxon>
        <taxon>Bivalvia</taxon>
        <taxon>Autobranchia</taxon>
        <taxon>Heteroconchia</taxon>
        <taxon>Euheterodonta</taxon>
        <taxon>Imparidentia</taxon>
        <taxon>Adapedonta</taxon>
        <taxon>Hiatelloidea</taxon>
        <taxon>Hiatellidae</taxon>
        <taxon>Hiatella</taxon>
    </lineage>
</organism>
<evidence type="ECO:0000256" key="13">
    <source>
        <dbReference type="ARBA" id="ARBA00023136"/>
    </source>
</evidence>
<feature type="domain" description="Cytochrome oxidase subunit II copper A binding" evidence="17">
    <location>
        <begin position="105"/>
        <end position="337"/>
    </location>
</feature>
<evidence type="ECO:0000256" key="5">
    <source>
        <dbReference type="ARBA" id="ARBA00022448"/>
    </source>
</evidence>
<dbReference type="GO" id="GO:0042773">
    <property type="term" value="P:ATP synthesis coupled electron transport"/>
    <property type="evidence" value="ECO:0007669"/>
    <property type="project" value="TreeGrafter"/>
</dbReference>
<comment type="subcellular location">
    <subcellularLocation>
        <location evidence="2">Membrane</location>
        <topology evidence="2">Multi-pass membrane protein</topology>
    </subcellularLocation>
</comment>
<evidence type="ECO:0000256" key="9">
    <source>
        <dbReference type="ARBA" id="ARBA00022967"/>
    </source>
</evidence>
<dbReference type="InterPro" id="IPR036257">
    <property type="entry name" value="Cyt_c_oxidase_su2_TM_sf"/>
</dbReference>
<evidence type="ECO:0000256" key="15">
    <source>
        <dbReference type="ARBA" id="ARBA00049512"/>
    </source>
</evidence>
<keyword evidence="8" id="KW-0460">Magnesium</keyword>
<protein>
    <recommendedName>
        <fullName evidence="4">cytochrome-c oxidase</fullName>
        <ecNumber evidence="4">7.1.1.9</ecNumber>
    </recommendedName>
    <alternativeName>
        <fullName evidence="14">Cytochrome c oxidase polypeptide II</fullName>
    </alternativeName>
</protein>
<keyword evidence="10" id="KW-0249">Electron transport</keyword>
<dbReference type="InterPro" id="IPR045187">
    <property type="entry name" value="CcO_II"/>
</dbReference>
<dbReference type="GO" id="GO:0016020">
    <property type="term" value="C:membrane"/>
    <property type="evidence" value="ECO:0007669"/>
    <property type="project" value="UniProtKB-SubCell"/>
</dbReference>
<evidence type="ECO:0000256" key="3">
    <source>
        <dbReference type="ARBA" id="ARBA00007866"/>
    </source>
</evidence>
<evidence type="ECO:0000256" key="10">
    <source>
        <dbReference type="ARBA" id="ARBA00022982"/>
    </source>
</evidence>
<sequence length="345" mass="39207">MKDWSQLGFSEGFNSRLDYIMCYYWMTMGVCWMVMLLCSYFLWVCVGSLNHWPMPEFIRLSMCMHMKNNEKLESSYVLFFIFLGILLATYAYQTLYHVEAPAVSGYAIGVMAIGHQWYWSYEYTMSTSIGYKGEGVGTKIDYESHAVSENPSVELDTSFTGPEVSSEVIVDISSYKTAYTFLRCLARYLYMCCTHPYGPRGMWNIDNDGFFKYIVSVWNGYGLDMGLPFAELESEEKAKVVNYSFYKGSVDNVMSLPYGRPINLSCTSEDVIHGFSVPGLGVKIDCIPGRINATKVLEAKSGVYFGQCHALCGTHHSSMPIRVDLIESQDFSRWFTSSGEQGWLD</sequence>
<keyword evidence="13 16" id="KW-0472">Membrane</keyword>
<dbReference type="InterPro" id="IPR001505">
    <property type="entry name" value="Copper_CuA"/>
</dbReference>
<evidence type="ECO:0000256" key="8">
    <source>
        <dbReference type="ARBA" id="ARBA00022842"/>
    </source>
</evidence>
<keyword evidence="12" id="KW-0186">Copper</keyword>
<proteinExistence type="inferred from homology"/>
<dbReference type="PANTHER" id="PTHR22888:SF9">
    <property type="entry name" value="CYTOCHROME C OXIDASE SUBUNIT 2"/>
    <property type="match status" value="1"/>
</dbReference>
<dbReference type="EC" id="7.1.1.9" evidence="4"/>
<accession>A0AA51UHV6</accession>
<dbReference type="InterPro" id="IPR008972">
    <property type="entry name" value="Cupredoxin"/>
</dbReference>
<keyword evidence="5" id="KW-0813">Transport</keyword>
<keyword evidence="7" id="KW-0479">Metal-binding</keyword>
<feature type="transmembrane region" description="Helical" evidence="16">
    <location>
        <begin position="23"/>
        <end position="52"/>
    </location>
</feature>
<comment type="cofactor">
    <cofactor evidence="1">
        <name>Cu cation</name>
        <dbReference type="ChEBI" id="CHEBI:23378"/>
    </cofactor>
</comment>